<evidence type="ECO:0000259" key="4">
    <source>
        <dbReference type="PROSITE" id="PS50887"/>
    </source>
</evidence>
<dbReference type="InterPro" id="IPR029787">
    <property type="entry name" value="Nucleotide_cyclase"/>
</dbReference>
<dbReference type="SUPFAM" id="SSF141868">
    <property type="entry name" value="EAL domain-like"/>
    <property type="match status" value="1"/>
</dbReference>
<feature type="transmembrane region" description="Helical" evidence="1">
    <location>
        <begin position="12"/>
        <end position="31"/>
    </location>
</feature>
<evidence type="ECO:0000313" key="6">
    <source>
        <dbReference type="Proteomes" id="UP000278792"/>
    </source>
</evidence>
<dbReference type="Gene3D" id="3.20.20.450">
    <property type="entry name" value="EAL domain"/>
    <property type="match status" value="1"/>
</dbReference>
<dbReference type="InterPro" id="IPR001633">
    <property type="entry name" value="EAL_dom"/>
</dbReference>
<dbReference type="Pfam" id="PF00672">
    <property type="entry name" value="HAMP"/>
    <property type="match status" value="1"/>
</dbReference>
<dbReference type="InterPro" id="IPR003660">
    <property type="entry name" value="HAMP_dom"/>
</dbReference>
<dbReference type="InterPro" id="IPR035919">
    <property type="entry name" value="EAL_sf"/>
</dbReference>
<reference evidence="5 6" key="1">
    <citation type="submission" date="2018-11" db="EMBL/GenBank/DDBJ databases">
        <title>Vibrio ponticus strain CAIM 1751 pathogenic for the snapper Lutjanus guttatus.</title>
        <authorList>
            <person name="Soto-Rodriguez S."/>
            <person name="Lozano-Olvera R."/>
            <person name="Gomez-Gil B."/>
        </authorList>
    </citation>
    <scope>NUCLEOTIDE SEQUENCE [LARGE SCALE GENOMIC DNA]</scope>
    <source>
        <strain evidence="5 6">CAIM 1751</strain>
    </source>
</reference>
<dbReference type="Pfam" id="PF00563">
    <property type="entry name" value="EAL"/>
    <property type="match status" value="1"/>
</dbReference>
<dbReference type="CDD" id="cd01948">
    <property type="entry name" value="EAL"/>
    <property type="match status" value="1"/>
</dbReference>
<keyword evidence="1" id="KW-1133">Transmembrane helix</keyword>
<dbReference type="RefSeq" id="WP_123783469.1">
    <property type="nucleotide sequence ID" value="NZ_RKIK01000099.1"/>
</dbReference>
<dbReference type="CDD" id="cd06225">
    <property type="entry name" value="HAMP"/>
    <property type="match status" value="1"/>
</dbReference>
<dbReference type="Gene3D" id="6.10.340.10">
    <property type="match status" value="1"/>
</dbReference>
<dbReference type="InterPro" id="IPR043128">
    <property type="entry name" value="Rev_trsase/Diguanyl_cyclase"/>
</dbReference>
<dbReference type="SMART" id="SM00267">
    <property type="entry name" value="GGDEF"/>
    <property type="match status" value="1"/>
</dbReference>
<keyword evidence="1" id="KW-0812">Transmembrane</keyword>
<gene>
    <name evidence="5" type="ORF">EGH82_20470</name>
</gene>
<dbReference type="PANTHER" id="PTHR33121:SF70">
    <property type="entry name" value="SIGNALING PROTEIN YKOW"/>
    <property type="match status" value="1"/>
</dbReference>
<dbReference type="PANTHER" id="PTHR33121">
    <property type="entry name" value="CYCLIC DI-GMP PHOSPHODIESTERASE PDEF"/>
    <property type="match status" value="1"/>
</dbReference>
<evidence type="ECO:0000256" key="1">
    <source>
        <dbReference type="SAM" id="Phobius"/>
    </source>
</evidence>
<dbReference type="AlphaFoldDB" id="A0A3N3DUD6"/>
<name>A0A3N3DUD6_9VIBR</name>
<dbReference type="Proteomes" id="UP000278792">
    <property type="component" value="Unassembled WGS sequence"/>
</dbReference>
<feature type="domain" description="GGDEF" evidence="4">
    <location>
        <begin position="448"/>
        <end position="579"/>
    </location>
</feature>
<accession>A0A3N3DUD6</accession>
<dbReference type="GO" id="GO:0016020">
    <property type="term" value="C:membrane"/>
    <property type="evidence" value="ECO:0007669"/>
    <property type="project" value="InterPro"/>
</dbReference>
<comment type="caution">
    <text evidence="5">The sequence shown here is derived from an EMBL/GenBank/DDBJ whole genome shotgun (WGS) entry which is preliminary data.</text>
</comment>
<dbReference type="SMART" id="SM00052">
    <property type="entry name" value="EAL"/>
    <property type="match status" value="1"/>
</dbReference>
<evidence type="ECO:0000313" key="5">
    <source>
        <dbReference type="EMBL" id="ROV57996.1"/>
    </source>
</evidence>
<dbReference type="GO" id="GO:0007165">
    <property type="term" value="P:signal transduction"/>
    <property type="evidence" value="ECO:0007669"/>
    <property type="project" value="InterPro"/>
</dbReference>
<dbReference type="SUPFAM" id="SSF55073">
    <property type="entry name" value="Nucleotide cyclase"/>
    <property type="match status" value="1"/>
</dbReference>
<dbReference type="SMART" id="SM00304">
    <property type="entry name" value="HAMP"/>
    <property type="match status" value="1"/>
</dbReference>
<dbReference type="Gene3D" id="3.30.450.20">
    <property type="entry name" value="PAS domain"/>
    <property type="match status" value="1"/>
</dbReference>
<organism evidence="5 6">
    <name type="scientific">Vibrio ponticus</name>
    <dbReference type="NCBI Taxonomy" id="265668"/>
    <lineage>
        <taxon>Bacteria</taxon>
        <taxon>Pseudomonadati</taxon>
        <taxon>Pseudomonadota</taxon>
        <taxon>Gammaproteobacteria</taxon>
        <taxon>Vibrionales</taxon>
        <taxon>Vibrionaceae</taxon>
        <taxon>Vibrio</taxon>
    </lineage>
</organism>
<evidence type="ECO:0000259" key="3">
    <source>
        <dbReference type="PROSITE" id="PS50885"/>
    </source>
</evidence>
<dbReference type="PROSITE" id="PS50885">
    <property type="entry name" value="HAMP"/>
    <property type="match status" value="1"/>
</dbReference>
<dbReference type="PROSITE" id="PS50883">
    <property type="entry name" value="EAL"/>
    <property type="match status" value="1"/>
</dbReference>
<protein>
    <submittedName>
        <fullName evidence="5">EAL domain-containing protein</fullName>
    </submittedName>
</protein>
<dbReference type="Gene3D" id="3.30.70.270">
    <property type="match status" value="1"/>
</dbReference>
<dbReference type="InterPro" id="IPR050706">
    <property type="entry name" value="Cyclic-di-GMP_PDE-like"/>
</dbReference>
<proteinExistence type="predicted"/>
<dbReference type="Pfam" id="PF00990">
    <property type="entry name" value="GGDEF"/>
    <property type="match status" value="1"/>
</dbReference>
<feature type="domain" description="HAMP" evidence="3">
    <location>
        <begin position="365"/>
        <end position="418"/>
    </location>
</feature>
<dbReference type="EMBL" id="RKIK01000099">
    <property type="protein sequence ID" value="ROV57996.1"/>
    <property type="molecule type" value="Genomic_DNA"/>
</dbReference>
<evidence type="ECO:0000259" key="2">
    <source>
        <dbReference type="PROSITE" id="PS50883"/>
    </source>
</evidence>
<dbReference type="NCBIfam" id="TIGR00254">
    <property type="entry name" value="GGDEF"/>
    <property type="match status" value="1"/>
</dbReference>
<dbReference type="InterPro" id="IPR000160">
    <property type="entry name" value="GGDEF_dom"/>
</dbReference>
<sequence>MSLNTQCTLRTAVVLPFLLVLLSTFVVLTVVQNNNYEKMATDVSRKQLTALSDNVELELTTFLYQPLQASLVLSHSIALHKLYKPHDISAVQTVMLSKFSELYNGVSQLDNIGFGGQAGEYVGLRKESDGEFSLMLQDNLLHRGLVIYQGHQVSDNIRSVIKDYDPRFRPWYKPHAGTVDSRWSPIYANADERQEVTLSATEPVYYQNKLQGVVVSDVKLSTFNAFLSQQQQHTGAVIYLFDAGHRLVAHSAGGSIISWGTDKSVKGQRLLSIESSSPVIQSSANYANDHELKQRELLFNTYVDGERYFHLITPYQDDNGLEWYIGVSISEHELLGSMLESQRNSWVIGLLVSGIGMVLGLIVFNRTVTPITSTANAAKQLAQGNWDSELPKPGNIYETSMLVHAFNDMADKLKASFEEISTRLLYDSLTKLYSREGLVNTCDKLNKLEGCLILIGINKFRHINDSMGHLSGDQLLVIIAERLKSTFGTEALVARIGGDEFAVYLPELTQQDQIPLTTGRIQQVFAAPFSMGQESIIIQVSLGIVTNIEDNSMTTWLRNGSIALSNAKQEKASISHYKPEMADISRNKTRMLAKIKQAIELEEFVPYYQPIIDIQSGKVIGTEALARWISPTEGMISPLEFIPIAEESGFISAIGEMILSKACHDAVKGMEQGKWEQDFHLHVNLSVNQLSQASLVEELTRVLAQSKLPARNLTLEITESRLVDNDPVTITNMQAIRDLGIQIAIDDFGTGYSSLAYLHKLPFDCLKIDRTFVNKLQPDHLDTSIVAAIINMTRGMKVDIVAEGIETIEQAELLKQLGCQHGQGFLYSRPVPFSEWPTNLVNM</sequence>
<keyword evidence="1" id="KW-0472">Membrane</keyword>
<feature type="domain" description="EAL" evidence="2">
    <location>
        <begin position="588"/>
        <end position="843"/>
    </location>
</feature>
<dbReference type="CDD" id="cd01949">
    <property type="entry name" value="GGDEF"/>
    <property type="match status" value="1"/>
</dbReference>
<dbReference type="GO" id="GO:0071111">
    <property type="term" value="F:cyclic-guanylate-specific phosphodiesterase activity"/>
    <property type="evidence" value="ECO:0007669"/>
    <property type="project" value="InterPro"/>
</dbReference>
<dbReference type="PROSITE" id="PS50887">
    <property type="entry name" value="GGDEF"/>
    <property type="match status" value="1"/>
</dbReference>
<dbReference type="SUPFAM" id="SSF158472">
    <property type="entry name" value="HAMP domain-like"/>
    <property type="match status" value="1"/>
</dbReference>